<keyword evidence="4" id="KW-1185">Reference proteome</keyword>
<gene>
    <name evidence="3" type="ORF">B0T16DRAFT_427900</name>
</gene>
<sequence>MSNLKYDPEFLQLLQAANMPPSAEPKGAHELRQNNDTIMAMVAAFFPPSPGVTETIFSVTANDGTSLAIYKLTPPTVKQQGSPQPAIIYVHGGGMVSGSVALFKRSAEYYATQTGIVVFCVSYRLAPEFPFPTPLEDVYSGLKWLQSNASEHNIDPARIAICGASAGGGLAAGVVLKARDEGLSPPLAKQVLIYPMLDDRTKIGPENPLSQFLTWTAQRNEIGWGSYLGKDRSNVSPYAAPARETNLSGLPRTFIDVGGLDLFRDEDAEFAARLAKANIDVEFHLYPGVPHGFDMSGRGLAVTKRAEEIRVAALSDF</sequence>
<keyword evidence="1 3" id="KW-0378">Hydrolase</keyword>
<protein>
    <submittedName>
        <fullName evidence="3">Alpha/Beta hydrolase protein</fullName>
    </submittedName>
</protein>
<dbReference type="Proteomes" id="UP001174936">
    <property type="component" value="Unassembled WGS sequence"/>
</dbReference>
<dbReference type="InterPro" id="IPR050300">
    <property type="entry name" value="GDXG_lipolytic_enzyme"/>
</dbReference>
<dbReference type="GO" id="GO:0016787">
    <property type="term" value="F:hydrolase activity"/>
    <property type="evidence" value="ECO:0007669"/>
    <property type="project" value="UniProtKB-KW"/>
</dbReference>
<dbReference type="PANTHER" id="PTHR48081:SF8">
    <property type="entry name" value="ALPHA_BETA HYDROLASE FOLD-3 DOMAIN-CONTAINING PROTEIN-RELATED"/>
    <property type="match status" value="1"/>
</dbReference>
<dbReference type="InterPro" id="IPR013094">
    <property type="entry name" value="AB_hydrolase_3"/>
</dbReference>
<dbReference type="Gene3D" id="3.40.50.1820">
    <property type="entry name" value="alpha/beta hydrolase"/>
    <property type="match status" value="1"/>
</dbReference>
<dbReference type="PANTHER" id="PTHR48081">
    <property type="entry name" value="AB HYDROLASE SUPERFAMILY PROTEIN C4A8.06C"/>
    <property type="match status" value="1"/>
</dbReference>
<evidence type="ECO:0000313" key="3">
    <source>
        <dbReference type="EMBL" id="KAK0648908.1"/>
    </source>
</evidence>
<evidence type="ECO:0000256" key="1">
    <source>
        <dbReference type="ARBA" id="ARBA00022801"/>
    </source>
</evidence>
<dbReference type="Pfam" id="PF07859">
    <property type="entry name" value="Abhydrolase_3"/>
    <property type="match status" value="1"/>
</dbReference>
<dbReference type="InterPro" id="IPR029058">
    <property type="entry name" value="AB_hydrolase_fold"/>
</dbReference>
<accession>A0AA40CTP0</accession>
<feature type="domain" description="Alpha/beta hydrolase fold-3" evidence="2">
    <location>
        <begin position="87"/>
        <end position="294"/>
    </location>
</feature>
<dbReference type="AlphaFoldDB" id="A0AA40CTP0"/>
<evidence type="ECO:0000313" key="4">
    <source>
        <dbReference type="Proteomes" id="UP001174936"/>
    </source>
</evidence>
<comment type="caution">
    <text evidence="3">The sequence shown here is derived from an EMBL/GenBank/DDBJ whole genome shotgun (WGS) entry which is preliminary data.</text>
</comment>
<reference evidence="3" key="1">
    <citation type="submission" date="2023-06" db="EMBL/GenBank/DDBJ databases">
        <title>Genome-scale phylogeny and comparative genomics of the fungal order Sordariales.</title>
        <authorList>
            <consortium name="Lawrence Berkeley National Laboratory"/>
            <person name="Hensen N."/>
            <person name="Bonometti L."/>
            <person name="Westerberg I."/>
            <person name="Brannstrom I.O."/>
            <person name="Guillou S."/>
            <person name="Cros-Aarteil S."/>
            <person name="Calhoun S."/>
            <person name="Haridas S."/>
            <person name="Kuo A."/>
            <person name="Mondo S."/>
            <person name="Pangilinan J."/>
            <person name="Riley R."/>
            <person name="Labutti K."/>
            <person name="Andreopoulos B."/>
            <person name="Lipzen A."/>
            <person name="Chen C."/>
            <person name="Yanf M."/>
            <person name="Daum C."/>
            <person name="Ng V."/>
            <person name="Clum A."/>
            <person name="Steindorff A."/>
            <person name="Ohm R."/>
            <person name="Martin F."/>
            <person name="Silar P."/>
            <person name="Natvig D."/>
            <person name="Lalanne C."/>
            <person name="Gautier V."/>
            <person name="Ament-Velasquez S.L."/>
            <person name="Kruys A."/>
            <person name="Hutchinson M.I."/>
            <person name="Powell A.J."/>
            <person name="Barry K."/>
            <person name="Miller A.N."/>
            <person name="Grigoriev I.V."/>
            <person name="Debuchy R."/>
            <person name="Gladieux P."/>
            <person name="Thoren M.H."/>
            <person name="Johannesson H."/>
        </authorList>
    </citation>
    <scope>NUCLEOTIDE SEQUENCE</scope>
    <source>
        <strain evidence="3">SMH2532-1</strain>
    </source>
</reference>
<dbReference type="EMBL" id="JAULSV010000003">
    <property type="protein sequence ID" value="KAK0648908.1"/>
    <property type="molecule type" value="Genomic_DNA"/>
</dbReference>
<name>A0AA40CTP0_9PEZI</name>
<evidence type="ECO:0000259" key="2">
    <source>
        <dbReference type="Pfam" id="PF07859"/>
    </source>
</evidence>
<proteinExistence type="predicted"/>
<organism evidence="3 4">
    <name type="scientific">Cercophora newfieldiana</name>
    <dbReference type="NCBI Taxonomy" id="92897"/>
    <lineage>
        <taxon>Eukaryota</taxon>
        <taxon>Fungi</taxon>
        <taxon>Dikarya</taxon>
        <taxon>Ascomycota</taxon>
        <taxon>Pezizomycotina</taxon>
        <taxon>Sordariomycetes</taxon>
        <taxon>Sordariomycetidae</taxon>
        <taxon>Sordariales</taxon>
        <taxon>Lasiosphaeriaceae</taxon>
        <taxon>Cercophora</taxon>
    </lineage>
</organism>
<dbReference type="SUPFAM" id="SSF53474">
    <property type="entry name" value="alpha/beta-Hydrolases"/>
    <property type="match status" value="1"/>
</dbReference>